<evidence type="ECO:0000313" key="2">
    <source>
        <dbReference type="EMBL" id="EAR26443.1"/>
    </source>
</evidence>
<dbReference type="EMBL" id="AAOH01000014">
    <property type="protein sequence ID" value="EAR26443.1"/>
    <property type="molecule type" value="Genomic_DNA"/>
</dbReference>
<dbReference type="Pfam" id="PF20408">
    <property type="entry name" value="Abhydrolase_11"/>
    <property type="match status" value="1"/>
</dbReference>
<dbReference type="STRING" id="87626.PTD2_04631"/>
<dbReference type="OrthoDB" id="652634at2"/>
<name>A4CFL6_9GAMM</name>
<dbReference type="SUPFAM" id="SSF53474">
    <property type="entry name" value="alpha/beta-Hydrolases"/>
    <property type="match status" value="1"/>
</dbReference>
<accession>A4CFL6</accession>
<dbReference type="InterPro" id="IPR029058">
    <property type="entry name" value="AB_hydrolase_fold"/>
</dbReference>
<dbReference type="Gene3D" id="3.40.50.1820">
    <property type="entry name" value="alpha/beta hydrolase"/>
    <property type="match status" value="1"/>
</dbReference>
<dbReference type="PANTHER" id="PTHR13136">
    <property type="entry name" value="TESTIS DEVELOPMENT PROTEIN PRTD"/>
    <property type="match status" value="1"/>
</dbReference>
<comment type="caution">
    <text evidence="2">The sequence shown here is derived from an EMBL/GenBank/DDBJ whole genome shotgun (WGS) entry which is preliminary data.</text>
</comment>
<dbReference type="InterPro" id="IPR026555">
    <property type="entry name" value="NSL3/Tex30"/>
</dbReference>
<dbReference type="RefSeq" id="WP_009839307.1">
    <property type="nucleotide sequence ID" value="NZ_AAOH01000014.1"/>
</dbReference>
<protein>
    <recommendedName>
        <fullName evidence="1">KANL3/Tex30 alpha/beta hydrolase-like domain-containing protein</fullName>
    </recommendedName>
</protein>
<dbReference type="PANTHER" id="PTHR13136:SF11">
    <property type="entry name" value="TESTIS-EXPRESSED PROTEIN 30"/>
    <property type="match status" value="1"/>
</dbReference>
<proteinExistence type="predicted"/>
<dbReference type="eggNOG" id="COG3571">
    <property type="taxonomic scope" value="Bacteria"/>
</dbReference>
<dbReference type="AlphaFoldDB" id="A4CFL6"/>
<organism evidence="2 3">
    <name type="scientific">Pseudoalteromonas tunicata D2</name>
    <dbReference type="NCBI Taxonomy" id="87626"/>
    <lineage>
        <taxon>Bacteria</taxon>
        <taxon>Pseudomonadati</taxon>
        <taxon>Pseudomonadota</taxon>
        <taxon>Gammaproteobacteria</taxon>
        <taxon>Alteromonadales</taxon>
        <taxon>Pseudoalteromonadaceae</taxon>
        <taxon>Pseudoalteromonas</taxon>
    </lineage>
</organism>
<dbReference type="ESTHER" id="9gamm-a4cfl6">
    <property type="family name" value="NLS3-Tex30"/>
</dbReference>
<evidence type="ECO:0000259" key="1">
    <source>
        <dbReference type="Pfam" id="PF20408"/>
    </source>
</evidence>
<reference evidence="2 3" key="1">
    <citation type="submission" date="2006-02" db="EMBL/GenBank/DDBJ databases">
        <authorList>
            <person name="Moran M.A."/>
            <person name="Kjelleberg S."/>
            <person name="Egan S."/>
            <person name="Saunders N."/>
            <person name="Thomas T."/>
            <person name="Ferriera S."/>
            <person name="Johnson J."/>
            <person name="Kravitz S."/>
            <person name="Halpern A."/>
            <person name="Remington K."/>
            <person name="Beeson K."/>
            <person name="Tran B."/>
            <person name="Rogers Y.-H."/>
            <person name="Friedman R."/>
            <person name="Venter J.C."/>
        </authorList>
    </citation>
    <scope>NUCLEOTIDE SEQUENCE [LARGE SCALE GENOMIC DNA]</scope>
    <source>
        <strain evidence="2 3">D2</strain>
    </source>
</reference>
<dbReference type="InterPro" id="IPR046879">
    <property type="entry name" value="KANL3/Tex30_Abhydrolase"/>
</dbReference>
<dbReference type="Proteomes" id="UP000006201">
    <property type="component" value="Unassembled WGS sequence"/>
</dbReference>
<dbReference type="HOGENOM" id="CLU_072792_1_2_6"/>
<sequence length="207" mass="23067">MAIEWFKSDAPVAQLLFAHGAGAGKDSEFMQQMAQLLMVQGINVGLFNFEYMDKALLLGRNQPPQRADKLIAYFKQIYAKLDNNLPIFIGGKSMGGRMASLLACEQTVKGVIAFGYPFHPPKKKDTLRTAHFSELLAPLFIVQGERDIFGERAFVSELPLLGPVTIAWIDDGDHSLVPRKRSGFTQAQNWQHSAKLAADFMKKVTHD</sequence>
<keyword evidence="3" id="KW-1185">Reference proteome</keyword>
<evidence type="ECO:0000313" key="3">
    <source>
        <dbReference type="Proteomes" id="UP000006201"/>
    </source>
</evidence>
<gene>
    <name evidence="2" type="ORF">PTD2_04631</name>
</gene>
<feature type="domain" description="KANL3/Tex30 alpha/beta hydrolase-like" evidence="1">
    <location>
        <begin position="13"/>
        <end position="202"/>
    </location>
</feature>